<protein>
    <recommendedName>
        <fullName evidence="2">Bet v I/Major latex protein domain-containing protein</fullName>
    </recommendedName>
</protein>
<sequence length="304" mass="34986">MSLSGKISTELPVQATAEKWFHTVRNQLHHIQHVSGDVHGAGLDQGDDWRANDSVKHWTYTVDGRVETCHERIESVDEQKKRIAFKIFGEAIDAKYKVYKLIFEAIEKDDGSGAIKWSVEYEKVISHPSPHYLIPYLSYLFLQIFTMSLAGKLSTELPVHATAEKWFHTYTNQLHHIQHVTHKIHGAKLHQGDDWHANDSVKHWTYIVDGKTVTCHEAIESVDEQKKRIVFKLYGEDVDNKYKVLKLIFEAIEKGDGSAAIKWSVEYEKVSEDVHPPYGYLEFCDHCIKDVDAYLIKAEENANK</sequence>
<dbReference type="AlphaFoldDB" id="A0A4D6LB99"/>
<evidence type="ECO:0000259" key="2">
    <source>
        <dbReference type="SMART" id="SM01037"/>
    </source>
</evidence>
<dbReference type="InterPro" id="IPR052006">
    <property type="entry name" value="MLP-like"/>
</dbReference>
<evidence type="ECO:0000313" key="4">
    <source>
        <dbReference type="Proteomes" id="UP000501690"/>
    </source>
</evidence>
<dbReference type="Proteomes" id="UP000501690">
    <property type="component" value="Linkage Group LG3"/>
</dbReference>
<name>A0A4D6LB99_VIGUN</name>
<dbReference type="PANTHER" id="PTHR31338">
    <property type="entry name" value="POLYKETIDE CYCLASE/DEHYDRASE AND LIPID TRANSPORT SUPERFAMILY PROTEIN"/>
    <property type="match status" value="1"/>
</dbReference>
<dbReference type="Gene3D" id="3.30.530.20">
    <property type="match status" value="2"/>
</dbReference>
<feature type="domain" description="Bet v I/Major latex protein" evidence="2">
    <location>
        <begin position="148"/>
        <end position="298"/>
    </location>
</feature>
<dbReference type="EMBL" id="CP039347">
    <property type="protein sequence ID" value="QCD85852.1"/>
    <property type="molecule type" value="Genomic_DNA"/>
</dbReference>
<reference evidence="3 4" key="1">
    <citation type="submission" date="2019-04" db="EMBL/GenBank/DDBJ databases">
        <title>An improved genome assembly and genetic linkage map for asparagus bean, Vigna unguiculata ssp. sesquipedialis.</title>
        <authorList>
            <person name="Xia Q."/>
            <person name="Zhang R."/>
            <person name="Dong Y."/>
        </authorList>
    </citation>
    <scope>NUCLEOTIDE SEQUENCE [LARGE SCALE GENOMIC DNA]</scope>
    <source>
        <tissue evidence="3">Leaf</tissue>
    </source>
</reference>
<dbReference type="InterPro" id="IPR023393">
    <property type="entry name" value="START-like_dom_sf"/>
</dbReference>
<comment type="similarity">
    <text evidence="1">Belongs to the MLP family.</text>
</comment>
<gene>
    <name evidence="3" type="ORF">DEO72_LG3g373</name>
</gene>
<accession>A0A4D6LB99</accession>
<proteinExistence type="inferred from homology"/>
<dbReference type="GO" id="GO:0006952">
    <property type="term" value="P:defense response"/>
    <property type="evidence" value="ECO:0007669"/>
    <property type="project" value="InterPro"/>
</dbReference>
<evidence type="ECO:0000313" key="3">
    <source>
        <dbReference type="EMBL" id="QCD85852.1"/>
    </source>
</evidence>
<dbReference type="SUPFAM" id="SSF55961">
    <property type="entry name" value="Bet v1-like"/>
    <property type="match status" value="2"/>
</dbReference>
<evidence type="ECO:0000256" key="1">
    <source>
        <dbReference type="ARBA" id="ARBA00038242"/>
    </source>
</evidence>
<dbReference type="Pfam" id="PF00407">
    <property type="entry name" value="Bet_v_1"/>
    <property type="match status" value="2"/>
</dbReference>
<dbReference type="PANTHER" id="PTHR31338:SF16">
    <property type="entry name" value="POLYKETIDE CYCLASE_DEHYDRASE AND LIPID TRANSPORT SUPERFAMILY PROTEIN"/>
    <property type="match status" value="1"/>
</dbReference>
<dbReference type="InterPro" id="IPR000916">
    <property type="entry name" value="Bet_v_I/MLP"/>
</dbReference>
<keyword evidence="4" id="KW-1185">Reference proteome</keyword>
<feature type="domain" description="Bet v I/Major latex protein" evidence="2">
    <location>
        <begin position="2"/>
        <end position="144"/>
    </location>
</feature>
<dbReference type="SMART" id="SM01037">
    <property type="entry name" value="Bet_v_1"/>
    <property type="match status" value="2"/>
</dbReference>
<organism evidence="3 4">
    <name type="scientific">Vigna unguiculata</name>
    <name type="common">Cowpea</name>
    <dbReference type="NCBI Taxonomy" id="3917"/>
    <lineage>
        <taxon>Eukaryota</taxon>
        <taxon>Viridiplantae</taxon>
        <taxon>Streptophyta</taxon>
        <taxon>Embryophyta</taxon>
        <taxon>Tracheophyta</taxon>
        <taxon>Spermatophyta</taxon>
        <taxon>Magnoliopsida</taxon>
        <taxon>eudicotyledons</taxon>
        <taxon>Gunneridae</taxon>
        <taxon>Pentapetalae</taxon>
        <taxon>rosids</taxon>
        <taxon>fabids</taxon>
        <taxon>Fabales</taxon>
        <taxon>Fabaceae</taxon>
        <taxon>Papilionoideae</taxon>
        <taxon>50 kb inversion clade</taxon>
        <taxon>NPAAA clade</taxon>
        <taxon>indigoferoid/millettioid clade</taxon>
        <taxon>Phaseoleae</taxon>
        <taxon>Vigna</taxon>
    </lineage>
</organism>